<evidence type="ECO:0000313" key="2">
    <source>
        <dbReference type="Proteomes" id="UP000187203"/>
    </source>
</evidence>
<dbReference type="Proteomes" id="UP000187203">
    <property type="component" value="Unassembled WGS sequence"/>
</dbReference>
<reference evidence="2" key="1">
    <citation type="submission" date="2013-09" db="EMBL/GenBank/DDBJ databases">
        <title>Corchorus olitorius genome sequencing.</title>
        <authorList>
            <person name="Alam M."/>
            <person name="Haque M.S."/>
            <person name="Islam M.S."/>
            <person name="Emdad E.M."/>
            <person name="Islam M.M."/>
            <person name="Ahmed B."/>
            <person name="Halim A."/>
            <person name="Hossen Q.M.M."/>
            <person name="Hossain M.Z."/>
            <person name="Ahmed R."/>
            <person name="Khan M.M."/>
            <person name="Islam R."/>
            <person name="Rashid M.M."/>
            <person name="Khan S.A."/>
            <person name="Rahman M.S."/>
            <person name="Alam M."/>
            <person name="Yahiya A.S."/>
            <person name="Khan M.S."/>
            <person name="Azam M.S."/>
            <person name="Haque T."/>
            <person name="Lashkar M.Z.H."/>
            <person name="Akhand A.I."/>
            <person name="Morshed G."/>
            <person name="Roy S."/>
            <person name="Uddin K.S."/>
            <person name="Rabeya T."/>
            <person name="Hossain A.S."/>
            <person name="Chowdhury A."/>
            <person name="Snigdha A.R."/>
            <person name="Mortoza M.S."/>
            <person name="Matin S.A."/>
            <person name="Hoque S.M.E."/>
            <person name="Islam M.K."/>
            <person name="Roy D.K."/>
            <person name="Haider R."/>
            <person name="Moosa M.M."/>
            <person name="Elias S.M."/>
            <person name="Hasan A.M."/>
            <person name="Jahan S."/>
            <person name="Shafiuddin M."/>
            <person name="Mahmood N."/>
            <person name="Shommy N.S."/>
        </authorList>
    </citation>
    <scope>NUCLEOTIDE SEQUENCE [LARGE SCALE GENOMIC DNA]</scope>
    <source>
        <strain evidence="2">cv. O-4</strain>
    </source>
</reference>
<sequence length="38" mass="4091">MEYGLLKAIMGSGRLNSKLCHGWAMAFDGLTIFLGSNS</sequence>
<gene>
    <name evidence="1" type="ORF">COLO4_19997</name>
</gene>
<keyword evidence="2" id="KW-1185">Reference proteome</keyword>
<comment type="caution">
    <text evidence="1">The sequence shown here is derived from an EMBL/GenBank/DDBJ whole genome shotgun (WGS) entry which is preliminary data.</text>
</comment>
<dbReference type="EMBL" id="AWUE01016923">
    <property type="protein sequence ID" value="OMO88984.1"/>
    <property type="molecule type" value="Genomic_DNA"/>
</dbReference>
<proteinExistence type="predicted"/>
<protein>
    <submittedName>
        <fullName evidence="1">Uncharacterized protein</fullName>
    </submittedName>
</protein>
<accession>A0A1R3J2C5</accession>
<dbReference type="AlphaFoldDB" id="A0A1R3J2C5"/>
<name>A0A1R3J2C5_9ROSI</name>
<evidence type="ECO:0000313" key="1">
    <source>
        <dbReference type="EMBL" id="OMO88984.1"/>
    </source>
</evidence>
<organism evidence="1 2">
    <name type="scientific">Corchorus olitorius</name>
    <dbReference type="NCBI Taxonomy" id="93759"/>
    <lineage>
        <taxon>Eukaryota</taxon>
        <taxon>Viridiplantae</taxon>
        <taxon>Streptophyta</taxon>
        <taxon>Embryophyta</taxon>
        <taxon>Tracheophyta</taxon>
        <taxon>Spermatophyta</taxon>
        <taxon>Magnoliopsida</taxon>
        <taxon>eudicotyledons</taxon>
        <taxon>Gunneridae</taxon>
        <taxon>Pentapetalae</taxon>
        <taxon>rosids</taxon>
        <taxon>malvids</taxon>
        <taxon>Malvales</taxon>
        <taxon>Malvaceae</taxon>
        <taxon>Grewioideae</taxon>
        <taxon>Apeibeae</taxon>
        <taxon>Corchorus</taxon>
    </lineage>
</organism>